<protein>
    <recommendedName>
        <fullName evidence="5">Beta-lactamase</fullName>
        <ecNumber evidence="5">3.5.2.6</ecNumber>
    </recommendedName>
</protein>
<dbReference type="PANTHER" id="PTHR46825">
    <property type="entry name" value="D-ALANYL-D-ALANINE-CARBOXYPEPTIDASE/ENDOPEPTIDASE AMPH"/>
    <property type="match status" value="1"/>
</dbReference>
<gene>
    <name evidence="7" type="ORF">ACFQ2K_09145</name>
</gene>
<evidence type="ECO:0000256" key="3">
    <source>
        <dbReference type="ARBA" id="ARBA00022801"/>
    </source>
</evidence>
<dbReference type="PANTHER" id="PTHR46825:SF9">
    <property type="entry name" value="BETA-LACTAMASE-RELATED DOMAIN-CONTAINING PROTEIN"/>
    <property type="match status" value="1"/>
</dbReference>
<comment type="catalytic activity">
    <reaction evidence="1 5">
        <text>a beta-lactam + H2O = a substituted beta-amino acid</text>
        <dbReference type="Rhea" id="RHEA:20401"/>
        <dbReference type="ChEBI" id="CHEBI:15377"/>
        <dbReference type="ChEBI" id="CHEBI:35627"/>
        <dbReference type="ChEBI" id="CHEBI:140347"/>
        <dbReference type="EC" id="3.5.2.6"/>
    </reaction>
</comment>
<organism evidence="7 8">
    <name type="scientific">Streptomyces sanglieri</name>
    <dbReference type="NCBI Taxonomy" id="193460"/>
    <lineage>
        <taxon>Bacteria</taxon>
        <taxon>Bacillati</taxon>
        <taxon>Actinomycetota</taxon>
        <taxon>Actinomycetes</taxon>
        <taxon>Kitasatosporales</taxon>
        <taxon>Streptomycetaceae</taxon>
        <taxon>Streptomyces</taxon>
    </lineage>
</organism>
<evidence type="ECO:0000256" key="4">
    <source>
        <dbReference type="ARBA" id="ARBA00023251"/>
    </source>
</evidence>
<reference evidence="8" key="1">
    <citation type="journal article" date="2019" name="Int. J. Syst. Evol. Microbiol.">
        <title>The Global Catalogue of Microorganisms (GCM) 10K type strain sequencing project: providing services to taxonomists for standard genome sequencing and annotation.</title>
        <authorList>
            <consortium name="The Broad Institute Genomics Platform"/>
            <consortium name="The Broad Institute Genome Sequencing Center for Infectious Disease"/>
            <person name="Wu L."/>
            <person name="Ma J."/>
        </authorList>
    </citation>
    <scope>NUCLEOTIDE SEQUENCE [LARGE SCALE GENOMIC DNA]</scope>
    <source>
        <strain evidence="8">JCM 12607</strain>
    </source>
</reference>
<evidence type="ECO:0000256" key="2">
    <source>
        <dbReference type="ARBA" id="ARBA00007840"/>
    </source>
</evidence>
<dbReference type="InterPro" id="IPR050491">
    <property type="entry name" value="AmpC-like"/>
</dbReference>
<dbReference type="GO" id="GO:0016787">
    <property type="term" value="F:hydrolase activity"/>
    <property type="evidence" value="ECO:0007669"/>
    <property type="project" value="UniProtKB-KW"/>
</dbReference>
<sequence>MSHPPAPSPLKAVETAERALREAPFAAGLSMAVTDRTGVMSSSVHGLADVAAGRPVTADTLFEIGSVSKGFTCVLLLQAQDAGLIDLDQPVARYLPWFRVRSRFAPITVRHLMTHTAGIIEGSDFSGEAAFEVWSLRETEATSPPGTWFHYSNVGYKALGLVLEAVHERPYHQILRELLLAPLGMTSAVPAITDGVRPRLAVGYEPRSGGSAPIATEGLIPATWLETATADGSIAATALDMTAWLRLLLGTGTGRLLSDHGREEMFLPAIALDDDHSGSSYGLGIRTGEIDGRHHVWHSGGMIGYYSAVACDLDSGIGAVVLANGPGPWQEAALHALAAARAEAAGAPVPELTVLPHDEEPPRADPRLRRGRLWPATTAVTTPGCPACASSRATAGCGP</sequence>
<dbReference type="EMBL" id="JBHTGL010000008">
    <property type="protein sequence ID" value="MFD0622960.1"/>
    <property type="molecule type" value="Genomic_DNA"/>
</dbReference>
<comment type="similarity">
    <text evidence="2 5">Belongs to the class-C beta-lactamase family.</text>
</comment>
<dbReference type="PROSITE" id="PS00336">
    <property type="entry name" value="BETA_LACTAMASE_C"/>
    <property type="match status" value="1"/>
</dbReference>
<evidence type="ECO:0000313" key="7">
    <source>
        <dbReference type="EMBL" id="MFD0622960.1"/>
    </source>
</evidence>
<dbReference type="EC" id="3.5.2.6" evidence="5"/>
<name>A0ABW2WNB1_9ACTN</name>
<evidence type="ECO:0000256" key="1">
    <source>
        <dbReference type="ARBA" id="ARBA00001526"/>
    </source>
</evidence>
<keyword evidence="8" id="KW-1185">Reference proteome</keyword>
<feature type="domain" description="Beta-lactamase-related" evidence="6">
    <location>
        <begin position="18"/>
        <end position="341"/>
    </location>
</feature>
<dbReference type="Pfam" id="PF00144">
    <property type="entry name" value="Beta-lactamase"/>
    <property type="match status" value="1"/>
</dbReference>
<keyword evidence="3 5" id="KW-0378">Hydrolase</keyword>
<dbReference type="Proteomes" id="UP001596915">
    <property type="component" value="Unassembled WGS sequence"/>
</dbReference>
<dbReference type="InterPro" id="IPR012338">
    <property type="entry name" value="Beta-lactam/transpept-like"/>
</dbReference>
<evidence type="ECO:0000259" key="6">
    <source>
        <dbReference type="Pfam" id="PF00144"/>
    </source>
</evidence>
<evidence type="ECO:0000256" key="5">
    <source>
        <dbReference type="RuleBase" id="RU361140"/>
    </source>
</evidence>
<evidence type="ECO:0000313" key="8">
    <source>
        <dbReference type="Proteomes" id="UP001596915"/>
    </source>
</evidence>
<keyword evidence="4 5" id="KW-0046">Antibiotic resistance</keyword>
<comment type="caution">
    <text evidence="7">The sequence shown here is derived from an EMBL/GenBank/DDBJ whole genome shotgun (WGS) entry which is preliminary data.</text>
</comment>
<dbReference type="Gene3D" id="3.40.710.10">
    <property type="entry name" value="DD-peptidase/beta-lactamase superfamily"/>
    <property type="match status" value="1"/>
</dbReference>
<dbReference type="InterPro" id="IPR001466">
    <property type="entry name" value="Beta-lactam-related"/>
</dbReference>
<dbReference type="InterPro" id="IPR001586">
    <property type="entry name" value="Beta-lactam_class-C_AS"/>
</dbReference>
<accession>A0ABW2WNB1</accession>
<proteinExistence type="inferred from homology"/>
<dbReference type="SUPFAM" id="SSF56601">
    <property type="entry name" value="beta-lactamase/transpeptidase-like"/>
    <property type="match status" value="1"/>
</dbReference>